<dbReference type="InterPro" id="IPR057191">
    <property type="entry name" value="DUF7869"/>
</dbReference>
<evidence type="ECO:0000313" key="3">
    <source>
        <dbReference type="Proteomes" id="UP001152888"/>
    </source>
</evidence>
<dbReference type="OrthoDB" id="6749136at2759"/>
<dbReference type="Pfam" id="PF25273">
    <property type="entry name" value="DUF7869"/>
    <property type="match status" value="1"/>
</dbReference>
<keyword evidence="3" id="KW-1185">Reference proteome</keyword>
<accession>A0A9P0JRF4</accession>
<organism evidence="2 3">
    <name type="scientific">Acanthoscelides obtectus</name>
    <name type="common">Bean weevil</name>
    <name type="synonym">Bruchus obtectus</name>
    <dbReference type="NCBI Taxonomy" id="200917"/>
    <lineage>
        <taxon>Eukaryota</taxon>
        <taxon>Metazoa</taxon>
        <taxon>Ecdysozoa</taxon>
        <taxon>Arthropoda</taxon>
        <taxon>Hexapoda</taxon>
        <taxon>Insecta</taxon>
        <taxon>Pterygota</taxon>
        <taxon>Neoptera</taxon>
        <taxon>Endopterygota</taxon>
        <taxon>Coleoptera</taxon>
        <taxon>Polyphaga</taxon>
        <taxon>Cucujiformia</taxon>
        <taxon>Chrysomeloidea</taxon>
        <taxon>Chrysomelidae</taxon>
        <taxon>Bruchinae</taxon>
        <taxon>Bruchini</taxon>
        <taxon>Acanthoscelides</taxon>
    </lineage>
</organism>
<comment type="caution">
    <text evidence="2">The sequence shown here is derived from an EMBL/GenBank/DDBJ whole genome shotgun (WGS) entry which is preliminary data.</text>
</comment>
<name>A0A9P0JRF4_ACAOB</name>
<sequence>MQLQCAETEESRIKIQQDSELHHRKAEAGYRFLKEDIESSKVSTTKHVLCIDMQQVLFCPTLTHSSVFYQRQYSCYNICIHNGGLNNARMNLWHESIAVRGSAEIVSALLAYIEDHFDILKPGEERHLILWSDRCVGQNNNWKVVNLCHYLVQCHYFTIVEQKFLCSGYSFLPCDRNFALIEQRKKVCKVYVPDMWKEVIESASHKNAFEVKLLQQNDFKDFAPIEKNVKKNPNLKITQYMWFRYSADDPSNVNVRPSHNTFAPWTSFNIFTKKRCKLLDAQIFLYFIMNH</sequence>
<feature type="domain" description="DUF7869" evidence="1">
    <location>
        <begin position="106"/>
        <end position="249"/>
    </location>
</feature>
<dbReference type="PANTHER" id="PTHR34415:SF1">
    <property type="entry name" value="INTEGRASE CATALYTIC DOMAIN-CONTAINING PROTEIN"/>
    <property type="match status" value="1"/>
</dbReference>
<dbReference type="PANTHER" id="PTHR34415">
    <property type="entry name" value="INTEGRASE CATALYTIC DOMAIN-CONTAINING PROTEIN"/>
    <property type="match status" value="1"/>
</dbReference>
<evidence type="ECO:0000259" key="1">
    <source>
        <dbReference type="Pfam" id="PF25273"/>
    </source>
</evidence>
<dbReference type="Proteomes" id="UP001152888">
    <property type="component" value="Unassembled WGS sequence"/>
</dbReference>
<gene>
    <name evidence="2" type="ORF">ACAOBT_LOCUS3330</name>
</gene>
<dbReference type="AlphaFoldDB" id="A0A9P0JRF4"/>
<protein>
    <recommendedName>
        <fullName evidence="1">DUF7869 domain-containing protein</fullName>
    </recommendedName>
</protein>
<proteinExistence type="predicted"/>
<dbReference type="EMBL" id="CAKOFQ010006683">
    <property type="protein sequence ID" value="CAH1959718.1"/>
    <property type="molecule type" value="Genomic_DNA"/>
</dbReference>
<evidence type="ECO:0000313" key="2">
    <source>
        <dbReference type="EMBL" id="CAH1959718.1"/>
    </source>
</evidence>
<reference evidence="2" key="1">
    <citation type="submission" date="2022-03" db="EMBL/GenBank/DDBJ databases">
        <authorList>
            <person name="Sayadi A."/>
        </authorList>
    </citation>
    <scope>NUCLEOTIDE SEQUENCE</scope>
</reference>